<accession>A0A4Z1GQF5</accession>
<dbReference type="Proteomes" id="UP000297814">
    <property type="component" value="Unassembled WGS sequence"/>
</dbReference>
<evidence type="ECO:0000313" key="2">
    <source>
        <dbReference type="Proteomes" id="UP000297814"/>
    </source>
</evidence>
<keyword evidence="2" id="KW-1185">Reference proteome</keyword>
<dbReference type="AlphaFoldDB" id="A0A4Z1GQF5"/>
<gene>
    <name evidence="1" type="ORF">BHYA_0091g00340</name>
</gene>
<name>A0A4Z1GQF5_9HELO</name>
<evidence type="ECO:0000313" key="1">
    <source>
        <dbReference type="EMBL" id="TGO37709.1"/>
    </source>
</evidence>
<protein>
    <submittedName>
        <fullName evidence="1">Uncharacterized protein</fullName>
    </submittedName>
</protein>
<proteinExistence type="predicted"/>
<sequence>MSLYAELFTTFPMLDRTREVPGKRFVHDSKDAILEETYREKTKEIRITIGEWKKLHPEVNIPRIEIVCVSADVLSSFKQPPC</sequence>
<reference evidence="1 2" key="1">
    <citation type="submission" date="2017-12" db="EMBL/GenBank/DDBJ databases">
        <title>Comparative genomics of Botrytis spp.</title>
        <authorList>
            <person name="Valero-Jimenez C.A."/>
            <person name="Tapia P."/>
            <person name="Veloso J."/>
            <person name="Silva-Moreno E."/>
            <person name="Staats M."/>
            <person name="Valdes J.H."/>
            <person name="Van Kan J.A.L."/>
        </authorList>
    </citation>
    <scope>NUCLEOTIDE SEQUENCE [LARGE SCALE GENOMIC DNA]</scope>
    <source>
        <strain evidence="1 2">Bh0001</strain>
    </source>
</reference>
<organism evidence="1 2">
    <name type="scientific">Botrytis hyacinthi</name>
    <dbReference type="NCBI Taxonomy" id="278943"/>
    <lineage>
        <taxon>Eukaryota</taxon>
        <taxon>Fungi</taxon>
        <taxon>Dikarya</taxon>
        <taxon>Ascomycota</taxon>
        <taxon>Pezizomycotina</taxon>
        <taxon>Leotiomycetes</taxon>
        <taxon>Helotiales</taxon>
        <taxon>Sclerotiniaceae</taxon>
        <taxon>Botrytis</taxon>
    </lineage>
</organism>
<comment type="caution">
    <text evidence="1">The sequence shown here is derived from an EMBL/GenBank/DDBJ whole genome shotgun (WGS) entry which is preliminary data.</text>
</comment>
<dbReference type="EMBL" id="PQXK01000091">
    <property type="protein sequence ID" value="TGO37709.1"/>
    <property type="molecule type" value="Genomic_DNA"/>
</dbReference>